<gene>
    <name evidence="2" type="ORF">LSH36_20g15009</name>
</gene>
<feature type="transmembrane region" description="Helical" evidence="1">
    <location>
        <begin position="97"/>
        <end position="117"/>
    </location>
</feature>
<accession>A0AAD9KAK6</accession>
<evidence type="ECO:0000256" key="1">
    <source>
        <dbReference type="SAM" id="Phobius"/>
    </source>
</evidence>
<keyword evidence="1" id="KW-1133">Transmembrane helix</keyword>
<keyword evidence="1" id="KW-0472">Membrane</keyword>
<comment type="caution">
    <text evidence="2">The sequence shown here is derived from an EMBL/GenBank/DDBJ whole genome shotgun (WGS) entry which is preliminary data.</text>
</comment>
<dbReference type="EMBL" id="JAODUP010000020">
    <property type="protein sequence ID" value="KAK2168154.1"/>
    <property type="molecule type" value="Genomic_DNA"/>
</dbReference>
<proteinExistence type="predicted"/>
<name>A0AAD9KAK6_9ANNE</name>
<keyword evidence="1" id="KW-0812">Transmembrane</keyword>
<dbReference type="Proteomes" id="UP001208570">
    <property type="component" value="Unassembled WGS sequence"/>
</dbReference>
<evidence type="ECO:0000313" key="2">
    <source>
        <dbReference type="EMBL" id="KAK2168154.1"/>
    </source>
</evidence>
<evidence type="ECO:0000313" key="3">
    <source>
        <dbReference type="Proteomes" id="UP001208570"/>
    </source>
</evidence>
<reference evidence="2" key="1">
    <citation type="journal article" date="2023" name="Mol. Biol. Evol.">
        <title>Third-Generation Sequencing Reveals the Adaptive Role of the Epigenome in Three Deep-Sea Polychaetes.</title>
        <authorList>
            <person name="Perez M."/>
            <person name="Aroh O."/>
            <person name="Sun Y."/>
            <person name="Lan Y."/>
            <person name="Juniper S.K."/>
            <person name="Young C.R."/>
            <person name="Angers B."/>
            <person name="Qian P.Y."/>
        </authorList>
    </citation>
    <scope>NUCLEOTIDE SEQUENCE</scope>
    <source>
        <strain evidence="2">P08H-3</strain>
    </source>
</reference>
<protein>
    <submittedName>
        <fullName evidence="2">Uncharacterized protein</fullName>
    </submittedName>
</protein>
<sequence>MILKLKWSKIVEEEHRNLRVEDKPEQDRDPLPHYYNPMTTPDGSYFYQSRDGRFIFPFEDGEQKQLVCVDDVIEAKLPPIADKIDVIARRVWREVFAALRIAFVFLFVFVIELMRFIAHDVVHAFLLRVLAIVGDFIIKPLLVLSFNSFVLPALVFTWNVLTGIHSTLEPAFNIVKSCTLQFVLLMKAFRLVEITYNGGTREDSNKVVTV</sequence>
<keyword evidence="3" id="KW-1185">Reference proteome</keyword>
<feature type="transmembrane region" description="Helical" evidence="1">
    <location>
        <begin position="137"/>
        <end position="161"/>
    </location>
</feature>
<dbReference type="AlphaFoldDB" id="A0AAD9KAK6"/>
<organism evidence="2 3">
    <name type="scientific">Paralvinella palmiformis</name>
    <dbReference type="NCBI Taxonomy" id="53620"/>
    <lineage>
        <taxon>Eukaryota</taxon>
        <taxon>Metazoa</taxon>
        <taxon>Spiralia</taxon>
        <taxon>Lophotrochozoa</taxon>
        <taxon>Annelida</taxon>
        <taxon>Polychaeta</taxon>
        <taxon>Sedentaria</taxon>
        <taxon>Canalipalpata</taxon>
        <taxon>Terebellida</taxon>
        <taxon>Terebelliformia</taxon>
        <taxon>Alvinellidae</taxon>
        <taxon>Paralvinella</taxon>
    </lineage>
</organism>